<sequence>MRMDIFVDGSFPILVMFFLVVGGTGTGTTDSSTQQELALLGKSISLKCPLEPLVTTVSWKKGDEIIFQHKDRLTSTVILKKGADKTSEINRSQRKVTLTINFVHYNDSGQYVCSQFPESGREKISVFNLLVYGGFYISIICLNFEIRASL</sequence>
<feature type="transmembrane region" description="Helical" evidence="1">
    <location>
        <begin position="124"/>
        <end position="144"/>
    </location>
</feature>
<reference evidence="3" key="1">
    <citation type="submission" date="2021-10" db="EMBL/GenBank/DDBJ databases">
        <title>Tropical sea cucumber genome reveals ecological adaptation and Cuvierian tubules defense mechanism.</title>
        <authorList>
            <person name="Chen T."/>
        </authorList>
    </citation>
    <scope>NUCLEOTIDE SEQUENCE</scope>
    <source>
        <strain evidence="3">Nanhai2018</strain>
        <tissue evidence="3">Muscle</tissue>
    </source>
</reference>
<organism evidence="3 4">
    <name type="scientific">Holothuria leucospilota</name>
    <name type="common">Black long sea cucumber</name>
    <name type="synonym">Mertensiothuria leucospilota</name>
    <dbReference type="NCBI Taxonomy" id="206669"/>
    <lineage>
        <taxon>Eukaryota</taxon>
        <taxon>Metazoa</taxon>
        <taxon>Echinodermata</taxon>
        <taxon>Eleutherozoa</taxon>
        <taxon>Echinozoa</taxon>
        <taxon>Holothuroidea</taxon>
        <taxon>Aspidochirotacea</taxon>
        <taxon>Aspidochirotida</taxon>
        <taxon>Holothuriidae</taxon>
        <taxon>Holothuria</taxon>
    </lineage>
</organism>
<dbReference type="Proteomes" id="UP001152320">
    <property type="component" value="Chromosome 10"/>
</dbReference>
<keyword evidence="4" id="KW-1185">Reference proteome</keyword>
<dbReference type="Pfam" id="PF07686">
    <property type="entry name" value="V-set"/>
    <property type="match status" value="1"/>
</dbReference>
<accession>A0A9Q1BYD2</accession>
<protein>
    <recommendedName>
        <fullName evidence="2">Ig-like domain-containing protein</fullName>
    </recommendedName>
</protein>
<gene>
    <name evidence="3" type="ORF">HOLleu_22346</name>
</gene>
<dbReference type="EMBL" id="JAIZAY010000010">
    <property type="protein sequence ID" value="KAJ8035201.1"/>
    <property type="molecule type" value="Genomic_DNA"/>
</dbReference>
<dbReference type="InterPro" id="IPR013783">
    <property type="entry name" value="Ig-like_fold"/>
</dbReference>
<dbReference type="AlphaFoldDB" id="A0A9Q1BYD2"/>
<keyword evidence="1" id="KW-0472">Membrane</keyword>
<evidence type="ECO:0000259" key="2">
    <source>
        <dbReference type="PROSITE" id="PS50835"/>
    </source>
</evidence>
<comment type="caution">
    <text evidence="3">The sequence shown here is derived from an EMBL/GenBank/DDBJ whole genome shotgun (WGS) entry which is preliminary data.</text>
</comment>
<keyword evidence="1" id="KW-0812">Transmembrane</keyword>
<evidence type="ECO:0000256" key="1">
    <source>
        <dbReference type="SAM" id="Phobius"/>
    </source>
</evidence>
<dbReference type="InterPro" id="IPR007110">
    <property type="entry name" value="Ig-like_dom"/>
</dbReference>
<dbReference type="Gene3D" id="2.60.40.10">
    <property type="entry name" value="Immunoglobulins"/>
    <property type="match status" value="1"/>
</dbReference>
<dbReference type="PROSITE" id="PS50835">
    <property type="entry name" value="IG_LIKE"/>
    <property type="match status" value="1"/>
</dbReference>
<name>A0A9Q1BYD2_HOLLE</name>
<dbReference type="InterPro" id="IPR003599">
    <property type="entry name" value="Ig_sub"/>
</dbReference>
<dbReference type="SUPFAM" id="SSF48726">
    <property type="entry name" value="Immunoglobulin"/>
    <property type="match status" value="1"/>
</dbReference>
<feature type="domain" description="Ig-like" evidence="2">
    <location>
        <begin position="12"/>
        <end position="113"/>
    </location>
</feature>
<dbReference type="SMART" id="SM00409">
    <property type="entry name" value="IG"/>
    <property type="match status" value="1"/>
</dbReference>
<feature type="transmembrane region" description="Helical" evidence="1">
    <location>
        <begin position="5"/>
        <end position="23"/>
    </location>
</feature>
<dbReference type="InterPro" id="IPR036179">
    <property type="entry name" value="Ig-like_dom_sf"/>
</dbReference>
<keyword evidence="1" id="KW-1133">Transmembrane helix</keyword>
<evidence type="ECO:0000313" key="3">
    <source>
        <dbReference type="EMBL" id="KAJ8035201.1"/>
    </source>
</evidence>
<evidence type="ECO:0000313" key="4">
    <source>
        <dbReference type="Proteomes" id="UP001152320"/>
    </source>
</evidence>
<proteinExistence type="predicted"/>
<dbReference type="InterPro" id="IPR013106">
    <property type="entry name" value="Ig_V-set"/>
</dbReference>